<dbReference type="EMBL" id="FNZU01000019">
    <property type="protein sequence ID" value="SEL33266.1"/>
    <property type="molecule type" value="Genomic_DNA"/>
</dbReference>
<dbReference type="AlphaFoldDB" id="A0A1H7PCA2"/>
<evidence type="ECO:0000313" key="7">
    <source>
        <dbReference type="EMBL" id="SEL33266.1"/>
    </source>
</evidence>
<gene>
    <name evidence="7" type="ORF">SAMN04488099_11918</name>
</gene>
<sequence>MIFKSKTFVLSLLSSSILFSAPLVVSADEDNNTEEGSEVVTVSSESFDLTVFHTNDIHASIDNFGKMSYFLTEQRAQLDNSLYLDAGDIFSGNPVVDLQDGEPIITLLNQMGLELMVVGNHEFDYGQRVFQDRRDESHFNWISANTRVVDSSIAIEQMDPYEIFEFDDFSVGVLGLTQNPPATNPAGIAGLEFDSYVDTALQYEYLRDEVDILIALNHIGYSADRRLAEEVDFFDLIIGGHSHTLLTEPQIVNGTPIVQAGSNSSHIGVVDLSIDGDTGEVSVDGRVQAVADLSDDNVDEEVQNLVDQYNRDLEEVLSQIVGFTNTGLSREGRDFGDVALGNMITDGIRSYVNADIAVTNNGGIRASIEPGDITARDVFTVDPFGNELSILDITGHDLKEVITYSVNRRMTDAGPGIDLQTSGLNYIVYYNDEDRSFAEVDLYINGEPMDLDQTYRLATNNFIASGGSGYDFSNATIVQEDAGQITSAIIQHLQDVTAALGAVDYATTEGRIQSLPISERAVAEVPSDDDEEPVEEDDESIEEDEEPIEEEQVEEIVENDETSEETEDMEEVEENPEEETEEISDEVSEEPIESGSDLDEELEGVESEQVAEGTTEEEPSAEDESAAEVETETELERLPETATVTWTVGLVGLGSIATGTAAHFVKKKK</sequence>
<keyword evidence="2" id="KW-0378">Hydrolase</keyword>
<dbReference type="SUPFAM" id="SSF55816">
    <property type="entry name" value="5'-nucleotidase (syn. UDP-sugar hydrolase), C-terminal domain"/>
    <property type="match status" value="1"/>
</dbReference>
<dbReference type="SUPFAM" id="SSF56300">
    <property type="entry name" value="Metallo-dependent phosphatases"/>
    <property type="match status" value="1"/>
</dbReference>
<dbReference type="Pfam" id="PF00149">
    <property type="entry name" value="Metallophos"/>
    <property type="match status" value="1"/>
</dbReference>
<dbReference type="Gene3D" id="3.90.780.10">
    <property type="entry name" value="5'-Nucleotidase, C-terminal domain"/>
    <property type="match status" value="1"/>
</dbReference>
<keyword evidence="4" id="KW-0472">Membrane</keyword>
<dbReference type="CDD" id="cd00845">
    <property type="entry name" value="MPP_UshA_N_like"/>
    <property type="match status" value="1"/>
</dbReference>
<dbReference type="InterPro" id="IPR008334">
    <property type="entry name" value="5'-Nucleotdase_C"/>
</dbReference>
<evidence type="ECO:0000259" key="5">
    <source>
        <dbReference type="Pfam" id="PF00149"/>
    </source>
</evidence>
<dbReference type="InterPro" id="IPR004843">
    <property type="entry name" value="Calcineurin-like_PHP"/>
</dbReference>
<dbReference type="RefSeq" id="WP_091482920.1">
    <property type="nucleotide sequence ID" value="NZ_BJYC01000023.1"/>
</dbReference>
<evidence type="ECO:0000256" key="2">
    <source>
        <dbReference type="RuleBase" id="RU362119"/>
    </source>
</evidence>
<keyword evidence="4" id="KW-1133">Transmembrane helix</keyword>
<keyword evidence="8" id="KW-1185">Reference proteome</keyword>
<dbReference type="PANTHER" id="PTHR11575">
    <property type="entry name" value="5'-NUCLEOTIDASE-RELATED"/>
    <property type="match status" value="1"/>
</dbReference>
<comment type="similarity">
    <text evidence="2">Belongs to the 5'-nucleotidase family.</text>
</comment>
<proteinExistence type="inferred from homology"/>
<organism evidence="7 8">
    <name type="scientific">Alkalibacterium pelagium</name>
    <dbReference type="NCBI Taxonomy" id="426702"/>
    <lineage>
        <taxon>Bacteria</taxon>
        <taxon>Bacillati</taxon>
        <taxon>Bacillota</taxon>
        <taxon>Bacilli</taxon>
        <taxon>Lactobacillales</taxon>
        <taxon>Carnobacteriaceae</taxon>
        <taxon>Alkalibacterium</taxon>
    </lineage>
</organism>
<dbReference type="Pfam" id="PF02872">
    <property type="entry name" value="5_nucleotid_C"/>
    <property type="match status" value="1"/>
</dbReference>
<dbReference type="InterPro" id="IPR036907">
    <property type="entry name" value="5'-Nucleotdase_C_sf"/>
</dbReference>
<reference evidence="8" key="1">
    <citation type="submission" date="2016-10" db="EMBL/GenBank/DDBJ databases">
        <authorList>
            <person name="Varghese N."/>
            <person name="Submissions S."/>
        </authorList>
    </citation>
    <scope>NUCLEOTIDE SEQUENCE [LARGE SCALE GENOMIC DNA]</scope>
    <source>
        <strain evidence="8">DSM 19183</strain>
    </source>
</reference>
<keyword evidence="1 2" id="KW-0732">Signal</keyword>
<dbReference type="OrthoDB" id="9801679at2"/>
<keyword evidence="4" id="KW-0812">Transmembrane</keyword>
<feature type="domain" description="Calcineurin-like phosphoesterase" evidence="5">
    <location>
        <begin position="50"/>
        <end position="244"/>
    </location>
</feature>
<dbReference type="Proteomes" id="UP000199081">
    <property type="component" value="Unassembled WGS sequence"/>
</dbReference>
<keyword evidence="2" id="KW-0547">Nucleotide-binding</keyword>
<dbReference type="Gene3D" id="3.60.21.10">
    <property type="match status" value="1"/>
</dbReference>
<dbReference type="GO" id="GO:0000166">
    <property type="term" value="F:nucleotide binding"/>
    <property type="evidence" value="ECO:0007669"/>
    <property type="project" value="UniProtKB-KW"/>
</dbReference>
<dbReference type="PANTHER" id="PTHR11575:SF24">
    <property type="entry name" value="5'-NUCLEOTIDASE"/>
    <property type="match status" value="1"/>
</dbReference>
<feature type="transmembrane region" description="Helical" evidence="4">
    <location>
        <begin position="644"/>
        <end position="665"/>
    </location>
</feature>
<dbReference type="InterPro" id="IPR006179">
    <property type="entry name" value="5_nucleotidase/apyrase"/>
</dbReference>
<feature type="domain" description="5'-Nucleotidase C-terminal" evidence="6">
    <location>
        <begin position="321"/>
        <end position="471"/>
    </location>
</feature>
<dbReference type="InterPro" id="IPR029052">
    <property type="entry name" value="Metallo-depent_PP-like"/>
</dbReference>
<name>A0A1H7PCA2_9LACT</name>
<evidence type="ECO:0000313" key="8">
    <source>
        <dbReference type="Proteomes" id="UP000199081"/>
    </source>
</evidence>
<feature type="compositionally biased region" description="Acidic residues" evidence="3">
    <location>
        <begin position="526"/>
        <end position="606"/>
    </location>
</feature>
<evidence type="ECO:0000259" key="6">
    <source>
        <dbReference type="Pfam" id="PF02872"/>
    </source>
</evidence>
<feature type="signal peptide" evidence="2">
    <location>
        <begin position="1"/>
        <end position="27"/>
    </location>
</feature>
<dbReference type="GO" id="GO:0030288">
    <property type="term" value="C:outer membrane-bounded periplasmic space"/>
    <property type="evidence" value="ECO:0007669"/>
    <property type="project" value="TreeGrafter"/>
</dbReference>
<dbReference type="STRING" id="426702.SAMN04488099_11918"/>
<feature type="chain" id="PRO_5011330069" evidence="2">
    <location>
        <begin position="28"/>
        <end position="669"/>
    </location>
</feature>
<evidence type="ECO:0000256" key="3">
    <source>
        <dbReference type="SAM" id="MobiDB-lite"/>
    </source>
</evidence>
<accession>A0A1H7PCA2</accession>
<dbReference type="GO" id="GO:0009166">
    <property type="term" value="P:nucleotide catabolic process"/>
    <property type="evidence" value="ECO:0007669"/>
    <property type="project" value="InterPro"/>
</dbReference>
<evidence type="ECO:0000256" key="1">
    <source>
        <dbReference type="ARBA" id="ARBA00022729"/>
    </source>
</evidence>
<feature type="compositionally biased region" description="Acidic residues" evidence="3">
    <location>
        <begin position="614"/>
        <end position="633"/>
    </location>
</feature>
<dbReference type="GO" id="GO:0016787">
    <property type="term" value="F:hydrolase activity"/>
    <property type="evidence" value="ECO:0007669"/>
    <property type="project" value="UniProtKB-KW"/>
</dbReference>
<evidence type="ECO:0000256" key="4">
    <source>
        <dbReference type="SAM" id="Phobius"/>
    </source>
</evidence>
<protein>
    <submittedName>
        <fullName evidence="7">2',3'-cyclic-nucleotide 2'-phosphodiesterase/5'-or 3'-nucleotidase, 5'-nucleotidase family</fullName>
    </submittedName>
</protein>
<feature type="region of interest" description="Disordered" evidence="3">
    <location>
        <begin position="517"/>
        <end position="640"/>
    </location>
</feature>
<dbReference type="PRINTS" id="PR01607">
    <property type="entry name" value="APYRASEFAMLY"/>
</dbReference>